<feature type="region of interest" description="Disordered" evidence="1">
    <location>
        <begin position="22"/>
        <end position="49"/>
    </location>
</feature>
<gene>
    <name evidence="2" type="ORF">PM001_LOCUS16522</name>
</gene>
<proteinExistence type="predicted"/>
<dbReference type="Proteomes" id="UP001162060">
    <property type="component" value="Unassembled WGS sequence"/>
</dbReference>
<name>A0AAV1UCM1_9STRA</name>
<protein>
    <submittedName>
        <fullName evidence="2">Uncharacterized protein</fullName>
    </submittedName>
</protein>
<evidence type="ECO:0000313" key="3">
    <source>
        <dbReference type="Proteomes" id="UP001162060"/>
    </source>
</evidence>
<organism evidence="2 3">
    <name type="scientific">Peronospora matthiolae</name>
    <dbReference type="NCBI Taxonomy" id="2874970"/>
    <lineage>
        <taxon>Eukaryota</taxon>
        <taxon>Sar</taxon>
        <taxon>Stramenopiles</taxon>
        <taxon>Oomycota</taxon>
        <taxon>Peronosporomycetes</taxon>
        <taxon>Peronosporales</taxon>
        <taxon>Peronosporaceae</taxon>
        <taxon>Peronospora</taxon>
    </lineage>
</organism>
<sequence length="124" mass="13839">MVAVVLGDSLVEGKELSNLKPRRVYQDGNGTMVSAQPKSGSASNRTTGQRKRLIRWWLRARGRTEVEKDGPRQSTIAVGERVTDGQENDGPWVHPVRCRIPRASGWTRRKLVKALSTDIAFTAR</sequence>
<reference evidence="2" key="1">
    <citation type="submission" date="2024-01" db="EMBL/GenBank/DDBJ databases">
        <authorList>
            <person name="Webb A."/>
        </authorList>
    </citation>
    <scope>NUCLEOTIDE SEQUENCE</scope>
    <source>
        <strain evidence="2">Pm1</strain>
    </source>
</reference>
<feature type="compositionally biased region" description="Polar residues" evidence="1">
    <location>
        <begin position="28"/>
        <end position="47"/>
    </location>
</feature>
<accession>A0AAV1UCM1</accession>
<dbReference type="EMBL" id="CAKLBY020000173">
    <property type="protein sequence ID" value="CAK7931372.1"/>
    <property type="molecule type" value="Genomic_DNA"/>
</dbReference>
<comment type="caution">
    <text evidence="2">The sequence shown here is derived from an EMBL/GenBank/DDBJ whole genome shotgun (WGS) entry which is preliminary data.</text>
</comment>
<evidence type="ECO:0000256" key="1">
    <source>
        <dbReference type="SAM" id="MobiDB-lite"/>
    </source>
</evidence>
<evidence type="ECO:0000313" key="2">
    <source>
        <dbReference type="EMBL" id="CAK7931372.1"/>
    </source>
</evidence>
<dbReference type="AlphaFoldDB" id="A0AAV1UCM1"/>
<feature type="region of interest" description="Disordered" evidence="1">
    <location>
        <begin position="65"/>
        <end position="93"/>
    </location>
</feature>